<keyword evidence="1 9" id="KW-0808">Transferase</keyword>
<reference evidence="9" key="1">
    <citation type="submission" date="2015-02" db="EMBL/GenBank/DDBJ databases">
        <authorList>
            <person name="Chooi Y.-H."/>
        </authorList>
    </citation>
    <scope>NUCLEOTIDE SEQUENCE [LARGE SCALE GENOMIC DNA]</scope>
    <source>
        <strain evidence="9">LAMA 915</strain>
    </source>
</reference>
<dbReference type="AlphaFoldDB" id="A0A0L1KA66"/>
<keyword evidence="5" id="KW-0460">Magnesium</keyword>
<sequence>MSAWRGKGKLAHPRRLAAEGQAMAADWTSALNRARDHAPFLARALERRPELAELMASGDGEAALRAAKQVRATDVASALRQERLGLALVLAVGDLAGAFDLYKVMRELSTFADRALHAAIEAAIRKRVPDAEPAGMIGLALGKHGAGELNYSSDIDPILLYDPATLPRRERDEPGEAAQRYARETVRLLSEVTSEGYVFRVDLRLRPASEVSPLALPLDAAITHYESSALAWERAAFIRARSCAGDIAAGEAFLDHIRPFVWRRNLDFGAIDEVRRLTHRIREEQRGPAEPGPGYHLKLGRGGIREVEFFAQTHQLIHGGRDPSLRGRGTREALDALAATGRIGESDARRLGDSYDGLRTIEHRLQMVGDQQTHSLPSGQALDEVARLHGLDTGAQLVEAVETLARPVAERFDALLDEDRISVPRSAPHVLGEDSHAPDIAPELVERVAGWTSGKYQALRSSAALSAFDAIRPDLLASIAASPDPDAAVLRWESLIARLPSAVNLFRLLEARPGLFALLADCLTLAPPLADELARRPDLLDALIDRTALDLPGGVDELAAKMGRRERGDDYEMQLDRLRVVTGEERFALAVQLVEAAHDPLAIAAGLARTAEAALQVAVRAAEEEFAAKHGRIAGSELVVLGLGRLGGGVLTHASDLDIVYLFTGTHDGESDGERPLGATLYFNRLAQRVTAALSVPTAQGALYEVDTRLRPQGNQGPLAVSVESFARYQREDAWTWEHMALTRARVLVGSTGARDEVDAVVRGILCKRRDADRLRGDVLKMRAEMAGHKPAKGPLDAKLLRGGLVDLEFLVHFLQLRDHEGLVPGLAQAIAELAEAGLLPAGIADAHGLMTRLLVGTRLLAPDLDRPDPAAAALLARQSGCDNYADLLRSLRGARESVAAAWQDVFGETLEMDG</sequence>
<dbReference type="Pfam" id="PF08335">
    <property type="entry name" value="GlnD_UR_UTase"/>
    <property type="match status" value="1"/>
</dbReference>
<dbReference type="SUPFAM" id="SSF81593">
    <property type="entry name" value="Nucleotidyltransferase substrate binding subunit/domain"/>
    <property type="match status" value="2"/>
</dbReference>
<feature type="domain" description="PII-uridylyltransferase/Glutamine-synthetase adenylyltransferase" evidence="8">
    <location>
        <begin position="281"/>
        <end position="414"/>
    </location>
</feature>
<name>A0A0L1KA66_9SPHN</name>
<dbReference type="InterPro" id="IPR013546">
    <property type="entry name" value="PII_UdlTrfase/GS_AdlTrfase"/>
</dbReference>
<dbReference type="InterPro" id="IPR043519">
    <property type="entry name" value="NT_sf"/>
</dbReference>
<dbReference type="SUPFAM" id="SSF81301">
    <property type="entry name" value="Nucleotidyltransferase"/>
    <property type="match status" value="2"/>
</dbReference>
<organism evidence="9 10">
    <name type="scientific">Qipengyuania citrea LAMA 915</name>
    <dbReference type="NCBI Taxonomy" id="1306953"/>
    <lineage>
        <taxon>Bacteria</taxon>
        <taxon>Pseudomonadati</taxon>
        <taxon>Pseudomonadota</taxon>
        <taxon>Alphaproteobacteria</taxon>
        <taxon>Sphingomonadales</taxon>
        <taxon>Erythrobacteraceae</taxon>
        <taxon>Qipengyuania</taxon>
    </lineage>
</organism>
<dbReference type="Pfam" id="PF03710">
    <property type="entry name" value="GlnE"/>
    <property type="match status" value="2"/>
</dbReference>
<dbReference type="PANTHER" id="PTHR30621">
    <property type="entry name" value="GLUTAMINE SYNTHETASE ADENYLYLTRANSFERASE"/>
    <property type="match status" value="1"/>
</dbReference>
<evidence type="ECO:0000313" key="9">
    <source>
        <dbReference type="EMBL" id="KNH00833.1"/>
    </source>
</evidence>
<keyword evidence="2 9" id="KW-0548">Nucleotidyltransferase</keyword>
<keyword evidence="9" id="KW-0436">Ligase</keyword>
<accession>A0A0L1KA66</accession>
<dbReference type="STRING" id="1306953.J121_1457"/>
<keyword evidence="4" id="KW-0067">ATP-binding</keyword>
<gene>
    <name evidence="9" type="ORF">J121_1457</name>
</gene>
<keyword evidence="3" id="KW-0547">Nucleotide-binding</keyword>
<evidence type="ECO:0000256" key="1">
    <source>
        <dbReference type="ARBA" id="ARBA00022679"/>
    </source>
</evidence>
<evidence type="ECO:0000259" key="8">
    <source>
        <dbReference type="Pfam" id="PF08335"/>
    </source>
</evidence>
<dbReference type="GO" id="GO:0008882">
    <property type="term" value="F:[glutamate-ammonia-ligase] adenylyltransferase activity"/>
    <property type="evidence" value="ECO:0007669"/>
    <property type="project" value="InterPro"/>
</dbReference>
<dbReference type="PATRIC" id="fig|1306953.7.peg.1497"/>
<evidence type="ECO:0000256" key="5">
    <source>
        <dbReference type="ARBA" id="ARBA00022842"/>
    </source>
</evidence>
<dbReference type="EMBL" id="JYNE01000028">
    <property type="protein sequence ID" value="KNH00833.1"/>
    <property type="molecule type" value="Genomic_DNA"/>
</dbReference>
<dbReference type="NCBIfam" id="NF008292">
    <property type="entry name" value="PRK11072.1"/>
    <property type="match status" value="1"/>
</dbReference>
<dbReference type="GO" id="GO:0005524">
    <property type="term" value="F:ATP binding"/>
    <property type="evidence" value="ECO:0007669"/>
    <property type="project" value="UniProtKB-KW"/>
</dbReference>
<dbReference type="Gene3D" id="1.20.120.330">
    <property type="entry name" value="Nucleotidyltransferases domain 2"/>
    <property type="match status" value="2"/>
</dbReference>
<comment type="caution">
    <text evidence="9">The sequence shown here is derived from an EMBL/GenBank/DDBJ whole genome shotgun (WGS) entry which is preliminary data.</text>
</comment>
<dbReference type="Gene3D" id="3.30.460.10">
    <property type="entry name" value="Beta Polymerase, domain 2"/>
    <property type="match status" value="2"/>
</dbReference>
<dbReference type="InterPro" id="IPR023057">
    <property type="entry name" value="GlnE"/>
</dbReference>
<dbReference type="GO" id="GO:0000820">
    <property type="term" value="P:regulation of glutamine family amino acid metabolic process"/>
    <property type="evidence" value="ECO:0007669"/>
    <property type="project" value="TreeGrafter"/>
</dbReference>
<evidence type="ECO:0000256" key="2">
    <source>
        <dbReference type="ARBA" id="ARBA00022695"/>
    </source>
</evidence>
<dbReference type="InterPro" id="IPR005190">
    <property type="entry name" value="GlnE_rpt_dom"/>
</dbReference>
<dbReference type="CDD" id="cd05401">
    <property type="entry name" value="NT_GlnE_GlnD_like"/>
    <property type="match status" value="2"/>
</dbReference>
<proteinExistence type="predicted"/>
<dbReference type="Proteomes" id="UP000037446">
    <property type="component" value="Unassembled WGS sequence"/>
</dbReference>
<dbReference type="PANTHER" id="PTHR30621:SF0">
    <property type="entry name" value="BIFUNCTIONAL GLUTAMINE SYNTHETASE ADENYLYLTRANSFERASE_ADENYLYL-REMOVING ENZYME"/>
    <property type="match status" value="1"/>
</dbReference>
<feature type="domain" description="Glutamate-ammonia ligase adenylyltransferase repeated" evidence="7">
    <location>
        <begin position="519"/>
        <end position="755"/>
    </location>
</feature>
<feature type="domain" description="Glutamate-ammonia ligase adenylyltransferase repeated" evidence="7">
    <location>
        <begin position="68"/>
        <end position="254"/>
    </location>
</feature>
<evidence type="ECO:0000256" key="6">
    <source>
        <dbReference type="ARBA" id="ARBA00023268"/>
    </source>
</evidence>
<evidence type="ECO:0000313" key="10">
    <source>
        <dbReference type="Proteomes" id="UP000037446"/>
    </source>
</evidence>
<keyword evidence="6" id="KW-0511">Multifunctional enzyme</keyword>
<evidence type="ECO:0000259" key="7">
    <source>
        <dbReference type="Pfam" id="PF03710"/>
    </source>
</evidence>
<protein>
    <submittedName>
        <fullName evidence="9">Glutamate-ammonia ligase adenylyltransferase</fullName>
    </submittedName>
</protein>
<evidence type="ECO:0000256" key="3">
    <source>
        <dbReference type="ARBA" id="ARBA00022741"/>
    </source>
</evidence>
<evidence type="ECO:0000256" key="4">
    <source>
        <dbReference type="ARBA" id="ARBA00022840"/>
    </source>
</evidence>
<dbReference type="GO" id="GO:0005829">
    <property type="term" value="C:cytosol"/>
    <property type="evidence" value="ECO:0007669"/>
    <property type="project" value="TreeGrafter"/>
</dbReference>
<dbReference type="GO" id="GO:0016874">
    <property type="term" value="F:ligase activity"/>
    <property type="evidence" value="ECO:0007669"/>
    <property type="project" value="UniProtKB-KW"/>
</dbReference>